<dbReference type="GO" id="GO:0045211">
    <property type="term" value="C:postsynaptic membrane"/>
    <property type="evidence" value="ECO:0007669"/>
    <property type="project" value="UniProtKB-SubCell"/>
</dbReference>
<dbReference type="SUPFAM" id="SSF90112">
    <property type="entry name" value="Neurotransmitter-gated ion-channel transmembrane pore"/>
    <property type="match status" value="1"/>
</dbReference>
<feature type="transmembrane region" description="Helical" evidence="16">
    <location>
        <begin position="588"/>
        <end position="606"/>
    </location>
</feature>
<reference evidence="20 21" key="1">
    <citation type="submission" date="2023-03" db="EMBL/GenBank/DDBJ databases">
        <title>High-quality genome of Scylla paramamosain provides insights in environmental adaptation.</title>
        <authorList>
            <person name="Zhang L."/>
        </authorList>
    </citation>
    <scope>NUCLEOTIDE SEQUENCE [LARGE SCALE GENOMIC DNA]</scope>
    <source>
        <strain evidence="20">LZ_2023a</strain>
        <tissue evidence="20">Muscle</tissue>
    </source>
</reference>
<evidence type="ECO:0000256" key="8">
    <source>
        <dbReference type="ARBA" id="ARBA00023136"/>
    </source>
</evidence>
<dbReference type="PANTHER" id="PTHR18945">
    <property type="entry name" value="NEUROTRANSMITTER GATED ION CHANNEL"/>
    <property type="match status" value="1"/>
</dbReference>
<dbReference type="FunFam" id="2.70.170.10:FF:000045">
    <property type="entry name" value="Predicted protein"/>
    <property type="match status" value="1"/>
</dbReference>
<evidence type="ECO:0000256" key="1">
    <source>
        <dbReference type="ARBA" id="ARBA00022448"/>
    </source>
</evidence>
<evidence type="ECO:0000256" key="11">
    <source>
        <dbReference type="ARBA" id="ARBA00023180"/>
    </source>
</evidence>
<feature type="transmembrane region" description="Helical" evidence="16">
    <location>
        <begin position="488"/>
        <end position="509"/>
    </location>
</feature>
<keyword evidence="3 16" id="KW-0812">Transmembrane</keyword>
<name>A0AAW0UBZ8_SCYPA</name>
<dbReference type="Proteomes" id="UP001487740">
    <property type="component" value="Unassembled WGS sequence"/>
</dbReference>
<dbReference type="InterPro" id="IPR006029">
    <property type="entry name" value="Neurotrans-gated_channel_TM"/>
</dbReference>
<comment type="subcellular location">
    <subcellularLocation>
        <location evidence="15">Postsynaptic cell membrane</location>
        <topology evidence="15">Multi-pass membrane protein</topology>
    </subcellularLocation>
</comment>
<keyword evidence="14 16" id="KW-0407">Ion channel</keyword>
<evidence type="ECO:0000256" key="14">
    <source>
        <dbReference type="ARBA" id="ARBA00023303"/>
    </source>
</evidence>
<keyword evidence="5 16" id="KW-1133">Transmembrane helix</keyword>
<dbReference type="AlphaFoldDB" id="A0AAW0UBZ8"/>
<evidence type="ECO:0000313" key="20">
    <source>
        <dbReference type="EMBL" id="KAK8396723.1"/>
    </source>
</evidence>
<dbReference type="InterPro" id="IPR006028">
    <property type="entry name" value="GABAA/Glycine_rcpt"/>
</dbReference>
<dbReference type="GO" id="GO:0004888">
    <property type="term" value="F:transmembrane signaling receptor activity"/>
    <property type="evidence" value="ECO:0007669"/>
    <property type="project" value="InterPro"/>
</dbReference>
<dbReference type="CDD" id="cd18990">
    <property type="entry name" value="LGIC_ECD_GABAAR"/>
    <property type="match status" value="1"/>
</dbReference>
<feature type="transmembrane region" description="Helical" evidence="16">
    <location>
        <begin position="460"/>
        <end position="479"/>
    </location>
</feature>
<keyword evidence="8 16" id="KW-0472">Membrane</keyword>
<organism evidence="20 21">
    <name type="scientific">Scylla paramamosain</name>
    <name type="common">Mud crab</name>
    <dbReference type="NCBI Taxonomy" id="85552"/>
    <lineage>
        <taxon>Eukaryota</taxon>
        <taxon>Metazoa</taxon>
        <taxon>Ecdysozoa</taxon>
        <taxon>Arthropoda</taxon>
        <taxon>Crustacea</taxon>
        <taxon>Multicrustacea</taxon>
        <taxon>Malacostraca</taxon>
        <taxon>Eumalacostraca</taxon>
        <taxon>Eucarida</taxon>
        <taxon>Decapoda</taxon>
        <taxon>Pleocyemata</taxon>
        <taxon>Brachyura</taxon>
        <taxon>Eubrachyura</taxon>
        <taxon>Portunoidea</taxon>
        <taxon>Portunidae</taxon>
        <taxon>Portuninae</taxon>
        <taxon>Scylla</taxon>
    </lineage>
</organism>
<dbReference type="PRINTS" id="PR00252">
    <property type="entry name" value="NRIONCHANNEL"/>
</dbReference>
<feature type="domain" description="Neurotransmitter-gated ion-channel ligand-binding" evidence="18">
    <location>
        <begin position="244"/>
        <end position="454"/>
    </location>
</feature>
<evidence type="ECO:0000256" key="3">
    <source>
        <dbReference type="ARBA" id="ARBA00022692"/>
    </source>
</evidence>
<keyword evidence="6" id="KW-0770">Synapse</keyword>
<keyword evidence="11" id="KW-0325">Glycoprotein</keyword>
<protein>
    <submittedName>
        <fullName evidence="20">Uncharacterized protein</fullName>
    </submittedName>
</protein>
<evidence type="ECO:0000313" key="21">
    <source>
        <dbReference type="Proteomes" id="UP001487740"/>
    </source>
</evidence>
<evidence type="ECO:0000256" key="16">
    <source>
        <dbReference type="RuleBase" id="RU000687"/>
    </source>
</evidence>
<evidence type="ECO:0000256" key="17">
    <source>
        <dbReference type="SAM" id="MobiDB-lite"/>
    </source>
</evidence>
<evidence type="ECO:0000256" key="9">
    <source>
        <dbReference type="ARBA" id="ARBA00023157"/>
    </source>
</evidence>
<dbReference type="FunFam" id="1.20.58.390:FF:000067">
    <property type="entry name" value="Glycine receptor subunit alpha-2"/>
    <property type="match status" value="1"/>
</dbReference>
<dbReference type="GO" id="GO:0005230">
    <property type="term" value="F:extracellular ligand-gated monoatomic ion channel activity"/>
    <property type="evidence" value="ECO:0007669"/>
    <property type="project" value="InterPro"/>
</dbReference>
<evidence type="ECO:0000259" key="18">
    <source>
        <dbReference type="Pfam" id="PF02931"/>
    </source>
</evidence>
<keyword evidence="7 16" id="KW-0406">Ion transport</keyword>
<dbReference type="CDD" id="cd19049">
    <property type="entry name" value="LGIC_TM_anion"/>
    <property type="match status" value="1"/>
</dbReference>
<evidence type="ECO:0000256" key="7">
    <source>
        <dbReference type="ARBA" id="ARBA00023065"/>
    </source>
</evidence>
<evidence type="ECO:0000259" key="19">
    <source>
        <dbReference type="Pfam" id="PF02932"/>
    </source>
</evidence>
<evidence type="ECO:0000256" key="12">
    <source>
        <dbReference type="ARBA" id="ARBA00023214"/>
    </source>
</evidence>
<dbReference type="PRINTS" id="PR00253">
    <property type="entry name" value="GABAARECEPTR"/>
</dbReference>
<dbReference type="NCBIfam" id="TIGR00860">
    <property type="entry name" value="LIC"/>
    <property type="match status" value="1"/>
</dbReference>
<dbReference type="Gene3D" id="1.20.58.390">
    <property type="entry name" value="Neurotransmitter-gated ion-channel transmembrane domain"/>
    <property type="match status" value="1"/>
</dbReference>
<dbReference type="InterPro" id="IPR036734">
    <property type="entry name" value="Neur_chan_lig-bd_sf"/>
</dbReference>
<proteinExistence type="inferred from homology"/>
<keyword evidence="1 16" id="KW-0813">Transport</keyword>
<keyword evidence="4" id="KW-0732">Signal</keyword>
<evidence type="ECO:0000256" key="15">
    <source>
        <dbReference type="ARBA" id="ARBA00034104"/>
    </source>
</evidence>
<feature type="region of interest" description="Disordered" evidence="17">
    <location>
        <begin position="126"/>
        <end position="145"/>
    </location>
</feature>
<keyword evidence="10" id="KW-0869">Chloride channel</keyword>
<dbReference type="GO" id="GO:0034707">
    <property type="term" value="C:chloride channel complex"/>
    <property type="evidence" value="ECO:0007669"/>
    <property type="project" value="UniProtKB-KW"/>
</dbReference>
<comment type="caution">
    <text evidence="20">The sequence shown here is derived from an EMBL/GenBank/DDBJ whole genome shotgun (WGS) entry which is preliminary data.</text>
</comment>
<dbReference type="Pfam" id="PF02931">
    <property type="entry name" value="Neur_chan_LBD"/>
    <property type="match status" value="1"/>
</dbReference>
<dbReference type="InterPro" id="IPR036719">
    <property type="entry name" value="Neuro-gated_channel_TM_sf"/>
</dbReference>
<dbReference type="InterPro" id="IPR018000">
    <property type="entry name" value="Neurotransmitter_ion_chnl_CS"/>
</dbReference>
<dbReference type="InterPro" id="IPR038050">
    <property type="entry name" value="Neuro_actylchol_rec"/>
</dbReference>
<dbReference type="InterPro" id="IPR006201">
    <property type="entry name" value="Neur_channel"/>
</dbReference>
<keyword evidence="21" id="KW-1185">Reference proteome</keyword>
<comment type="similarity">
    <text evidence="16">Belongs to the ligand-gated ion channel (TC 1.A.9) family.</text>
</comment>
<feature type="domain" description="Neurotransmitter-gated ion-channel transmembrane" evidence="19">
    <location>
        <begin position="462"/>
        <end position="546"/>
    </location>
</feature>
<dbReference type="Pfam" id="PF02932">
    <property type="entry name" value="Neur_chan_memb"/>
    <property type="match status" value="1"/>
</dbReference>
<gene>
    <name evidence="20" type="ORF">O3P69_005007</name>
</gene>
<evidence type="ECO:0000256" key="2">
    <source>
        <dbReference type="ARBA" id="ARBA00022475"/>
    </source>
</evidence>
<dbReference type="SUPFAM" id="SSF63712">
    <property type="entry name" value="Nicotinic receptor ligand binding domain-like"/>
    <property type="match status" value="1"/>
</dbReference>
<dbReference type="GO" id="GO:0005254">
    <property type="term" value="F:chloride channel activity"/>
    <property type="evidence" value="ECO:0007669"/>
    <property type="project" value="UniProtKB-KW"/>
</dbReference>
<feature type="transmembrane region" description="Helical" evidence="16">
    <location>
        <begin position="521"/>
        <end position="543"/>
    </location>
</feature>
<keyword evidence="2" id="KW-1003">Cell membrane</keyword>
<sequence length="623" mass="70771">MKRVRLRASSTTVSKQYDDAWRSAKSRRTQASLYCTREGCEHPPYAFCHHIYFTKIDRGKCDNIILTSVQLKHHRVCCFGLWHKLTRSAPRECRFQNSAPATFQDSKCYGGHLSPGLARLLSSAMSGKEETESNEKGNVTYPPSSRTCTEWFQRKNRGHLKTRFPRLSGSGSRDREGCELSCLRLASLLEVVVRGGVLHLPAALPDTTGVAKMAGTRRILWGPLACILLLPICLLGQVDAETQRRFLQEILDRDYDVNVWPGGEMPVQEPTVVTVQVFINSFGSLNAANMDYNIDVFLRQRWNDHRLQLSGNRTRITVLDPAMQAKIWKPDTYFNNVKDASVHKVTMPNILLRIDKNGDILYSMRITLKLSCNMQLHQFPFDAQRCSLTMASYANTDDVIIYEWDQDLPIDMPDELEIAQFDLLEDRRVTESDTQVYVTGNFSSLKVSFDLRRQNGYHVLQTYIPTILIVVISWVSFWLDPNAVPGRVSLGVTTLLTLTTLASGIRAQLPPVSYVKAIDVWIGMCMIMVFGALLEFTFVNWLANKKMIGEPSLAFRLPLADPEPSGADPKEPKNYYSHAMAIDRLCRGFFPGAFLIFNLIYWPYYLMRQHTPGEMMDDTSFAA</sequence>
<accession>A0AAW0UBZ8</accession>
<dbReference type="PROSITE" id="PS00236">
    <property type="entry name" value="NEUROTR_ION_CHANNEL"/>
    <property type="match status" value="1"/>
</dbReference>
<keyword evidence="13" id="KW-0628">Postsynaptic cell membrane</keyword>
<dbReference type="EMBL" id="JARAKH010000015">
    <property type="protein sequence ID" value="KAK8396723.1"/>
    <property type="molecule type" value="Genomic_DNA"/>
</dbReference>
<evidence type="ECO:0000256" key="4">
    <source>
        <dbReference type="ARBA" id="ARBA00022729"/>
    </source>
</evidence>
<evidence type="ECO:0000256" key="13">
    <source>
        <dbReference type="ARBA" id="ARBA00023257"/>
    </source>
</evidence>
<evidence type="ECO:0000256" key="10">
    <source>
        <dbReference type="ARBA" id="ARBA00023173"/>
    </source>
</evidence>
<dbReference type="GO" id="GO:0099095">
    <property type="term" value="F:ligand-gated monoatomic anion channel activity"/>
    <property type="evidence" value="ECO:0007669"/>
    <property type="project" value="UniProtKB-ARBA"/>
</dbReference>
<dbReference type="Gene3D" id="2.70.170.10">
    <property type="entry name" value="Neurotransmitter-gated ion-channel ligand-binding domain"/>
    <property type="match status" value="1"/>
</dbReference>
<keyword evidence="9" id="KW-1015">Disulfide bond</keyword>
<evidence type="ECO:0000256" key="6">
    <source>
        <dbReference type="ARBA" id="ARBA00023018"/>
    </source>
</evidence>
<evidence type="ECO:0000256" key="5">
    <source>
        <dbReference type="ARBA" id="ARBA00022989"/>
    </source>
</evidence>
<feature type="transmembrane region" description="Helical" evidence="16">
    <location>
        <begin position="219"/>
        <end position="238"/>
    </location>
</feature>
<dbReference type="InterPro" id="IPR006202">
    <property type="entry name" value="Neur_chan_lig-bd"/>
</dbReference>
<keyword evidence="12" id="KW-0868">Chloride</keyword>